<dbReference type="InterPro" id="IPR011990">
    <property type="entry name" value="TPR-like_helical_dom_sf"/>
</dbReference>
<accession>A0ABQ0JYG2</accession>
<keyword evidence="2" id="KW-0238">DNA-binding</keyword>
<dbReference type="SUPFAM" id="SSF48452">
    <property type="entry name" value="TPR-like"/>
    <property type="match status" value="1"/>
</dbReference>
<organism evidence="2 3">
    <name type="scientific">Candidatus Brocadia sinica JPN1</name>
    <dbReference type="NCBI Taxonomy" id="1197129"/>
    <lineage>
        <taxon>Bacteria</taxon>
        <taxon>Pseudomonadati</taxon>
        <taxon>Planctomycetota</taxon>
        <taxon>Candidatus Brocadiia</taxon>
        <taxon>Candidatus Brocadiales</taxon>
        <taxon>Candidatus Brocadiaceae</taxon>
        <taxon>Candidatus Brocadia</taxon>
    </lineage>
</organism>
<dbReference type="InterPro" id="IPR051677">
    <property type="entry name" value="AfsR-DnrI-RedD_regulator"/>
</dbReference>
<dbReference type="GO" id="GO:0003677">
    <property type="term" value="F:DNA binding"/>
    <property type="evidence" value="ECO:0007669"/>
    <property type="project" value="UniProtKB-KW"/>
</dbReference>
<dbReference type="Pfam" id="PF03704">
    <property type="entry name" value="BTAD"/>
    <property type="match status" value="1"/>
</dbReference>
<evidence type="ECO:0000259" key="1">
    <source>
        <dbReference type="Pfam" id="PF03704"/>
    </source>
</evidence>
<dbReference type="Gene3D" id="1.25.40.10">
    <property type="entry name" value="Tetratricopeptide repeat domain"/>
    <property type="match status" value="1"/>
</dbReference>
<protein>
    <submittedName>
        <fullName evidence="2">DNA-binding transcriptional activator of the SARP family</fullName>
    </submittedName>
</protein>
<gene>
    <name evidence="2" type="ORF">BROSI_A2308</name>
</gene>
<dbReference type="Proteomes" id="UP000032309">
    <property type="component" value="Unassembled WGS sequence"/>
</dbReference>
<evidence type="ECO:0000313" key="3">
    <source>
        <dbReference type="Proteomes" id="UP000032309"/>
    </source>
</evidence>
<keyword evidence="3" id="KW-1185">Reference proteome</keyword>
<feature type="domain" description="Bacterial transcriptional activator" evidence="1">
    <location>
        <begin position="11"/>
        <end position="68"/>
    </location>
</feature>
<evidence type="ECO:0000313" key="2">
    <source>
        <dbReference type="EMBL" id="GAN33774.1"/>
    </source>
</evidence>
<proteinExistence type="predicted"/>
<dbReference type="PANTHER" id="PTHR35807">
    <property type="entry name" value="TRANSCRIPTIONAL REGULATOR REDD-RELATED"/>
    <property type="match status" value="1"/>
</dbReference>
<dbReference type="EMBL" id="BAFN01000001">
    <property type="protein sequence ID" value="GAN33774.1"/>
    <property type="molecule type" value="Genomic_DNA"/>
</dbReference>
<name>A0ABQ0JYG2_9BACT</name>
<dbReference type="InterPro" id="IPR005158">
    <property type="entry name" value="BTAD"/>
</dbReference>
<reference evidence="3" key="1">
    <citation type="journal article" date="2015" name="Genome Announc.">
        <title>Draft Genome Sequence of an Anaerobic Ammonium-Oxidizing Bacterium, "Candidatus Brocadia sinica".</title>
        <authorList>
            <person name="Oshiki M."/>
            <person name="Shinyako-Hata K."/>
            <person name="Satoh H."/>
            <person name="Okabe S."/>
        </authorList>
    </citation>
    <scope>NUCLEOTIDE SEQUENCE [LARGE SCALE GENOMIC DNA]</scope>
    <source>
        <strain evidence="3">JPN1</strain>
    </source>
</reference>
<sequence>MGKRWKYSRKGLAVDNLAEEFYQHLMVCYQRLGQEAEAVKLYRRCRSVLLSALGVKPSSRTEEIYADLQKRQSG</sequence>
<comment type="caution">
    <text evidence="2">The sequence shown here is derived from an EMBL/GenBank/DDBJ whole genome shotgun (WGS) entry which is preliminary data.</text>
</comment>